<keyword evidence="4" id="KW-0946">Virion</keyword>
<accession>A0A931MW18</accession>
<keyword evidence="5" id="KW-1185">Reference proteome</keyword>
<evidence type="ECO:0000313" key="4">
    <source>
        <dbReference type="EMBL" id="MBH0230971.1"/>
    </source>
</evidence>
<comment type="similarity">
    <text evidence="3">Belongs to the CotF family.</text>
</comment>
<organism evidence="4 5">
    <name type="scientific">Halobacillus yeomjeoni</name>
    <dbReference type="NCBI Taxonomy" id="311194"/>
    <lineage>
        <taxon>Bacteria</taxon>
        <taxon>Bacillati</taxon>
        <taxon>Bacillota</taxon>
        <taxon>Bacilli</taxon>
        <taxon>Bacillales</taxon>
        <taxon>Bacillaceae</taxon>
        <taxon>Halobacillus</taxon>
    </lineage>
</organism>
<evidence type="ECO:0000256" key="2">
    <source>
        <dbReference type="ARBA" id="ARBA00024325"/>
    </source>
</evidence>
<gene>
    <name evidence="4" type="ORF">H0267_12155</name>
</gene>
<dbReference type="AlphaFoldDB" id="A0A931MW18"/>
<dbReference type="Proteomes" id="UP000614490">
    <property type="component" value="Unassembled WGS sequence"/>
</dbReference>
<dbReference type="PANTHER" id="PTHR39183:SF1">
    <property type="entry name" value="SPORE COAT PROTEIN F-LIKE PROTEIN YHCQ"/>
    <property type="match status" value="1"/>
</dbReference>
<proteinExistence type="inferred from homology"/>
<evidence type="ECO:0000313" key="5">
    <source>
        <dbReference type="Proteomes" id="UP000614490"/>
    </source>
</evidence>
<dbReference type="PANTHER" id="PTHR39183">
    <property type="entry name" value="SPORE COAT PROTEIN F-LIKE PROTEIN YHCQ"/>
    <property type="match status" value="1"/>
</dbReference>
<dbReference type="RefSeq" id="WP_197317573.1">
    <property type="nucleotide sequence ID" value="NZ_JADZSC010000002.1"/>
</dbReference>
<comment type="subcellular location">
    <subcellularLocation>
        <location evidence="2">Spore coat</location>
    </subcellularLocation>
</comment>
<sequence length="201" mass="23007">MKEKQNPGNDTPPPVINHGGHEIFDAHEVITSVISFLDHQKMYASYVQDQELMTLLNRQQQFTAQLYNTIVESFSSGKDPSVPTRAYKMQQNNRVTYGVTPSEPKKPIQSLDEITDEKVSAYLLGEMKALASLFTMTSLEMTNPVLRRITADSVPNLIEMSYELFLYQNKHGFYQVPKLKEQDMSRMLHSYSQVSEEPPLQ</sequence>
<reference evidence="4 5" key="1">
    <citation type="journal article" date="2005" name="Int. J. Syst. Evol. Microbiol.">
        <title>Halobacillus yeomjeoni sp. nov., isolated from a marine solar saltern in Korea.</title>
        <authorList>
            <person name="Yoon J.H."/>
            <person name="Kang S.J."/>
            <person name="Lee C.H."/>
            <person name="Oh H.W."/>
            <person name="Oh T.K."/>
        </authorList>
    </citation>
    <scope>NUCLEOTIDE SEQUENCE [LARGE SCALE GENOMIC DNA]</scope>
    <source>
        <strain evidence="4 5">KCTC 3957</strain>
    </source>
</reference>
<name>A0A931MW18_9BACI</name>
<protein>
    <submittedName>
        <fullName evidence="4">Spore coat protein</fullName>
    </submittedName>
</protein>
<dbReference type="GO" id="GO:0030435">
    <property type="term" value="P:sporulation resulting in formation of a cellular spore"/>
    <property type="evidence" value="ECO:0007669"/>
    <property type="project" value="UniProtKB-KW"/>
</dbReference>
<keyword evidence="1" id="KW-0749">Sporulation</keyword>
<dbReference type="InterPro" id="IPR012347">
    <property type="entry name" value="Ferritin-like"/>
</dbReference>
<dbReference type="Pfam" id="PF07875">
    <property type="entry name" value="Coat_F"/>
    <property type="match status" value="1"/>
</dbReference>
<keyword evidence="4" id="KW-0167">Capsid protein</keyword>
<comment type="caution">
    <text evidence="4">The sequence shown here is derived from an EMBL/GenBank/DDBJ whole genome shotgun (WGS) entry which is preliminary data.</text>
</comment>
<evidence type="ECO:0000256" key="3">
    <source>
        <dbReference type="ARBA" id="ARBA00024344"/>
    </source>
</evidence>
<dbReference type="Gene3D" id="1.20.1260.10">
    <property type="match status" value="1"/>
</dbReference>
<evidence type="ECO:0000256" key="1">
    <source>
        <dbReference type="ARBA" id="ARBA00022969"/>
    </source>
</evidence>
<dbReference type="EMBL" id="JADZSC010000002">
    <property type="protein sequence ID" value="MBH0230971.1"/>
    <property type="molecule type" value="Genomic_DNA"/>
</dbReference>
<dbReference type="InterPro" id="IPR012851">
    <property type="entry name" value="Spore_coat_CotF-like"/>
</dbReference>